<feature type="compositionally biased region" description="Basic and acidic residues" evidence="1">
    <location>
        <begin position="334"/>
        <end position="349"/>
    </location>
</feature>
<dbReference type="CDD" id="cd04480">
    <property type="entry name" value="RPA1_DBD_A_like"/>
    <property type="match status" value="1"/>
</dbReference>
<dbReference type="OrthoDB" id="1425565at2759"/>
<evidence type="ECO:0000313" key="3">
    <source>
        <dbReference type="EMBL" id="GAU35500.1"/>
    </source>
</evidence>
<organism evidence="3 4">
    <name type="scientific">Trifolium subterraneum</name>
    <name type="common">Subterranean clover</name>
    <dbReference type="NCBI Taxonomy" id="3900"/>
    <lineage>
        <taxon>Eukaryota</taxon>
        <taxon>Viridiplantae</taxon>
        <taxon>Streptophyta</taxon>
        <taxon>Embryophyta</taxon>
        <taxon>Tracheophyta</taxon>
        <taxon>Spermatophyta</taxon>
        <taxon>Magnoliopsida</taxon>
        <taxon>eudicotyledons</taxon>
        <taxon>Gunneridae</taxon>
        <taxon>Pentapetalae</taxon>
        <taxon>rosids</taxon>
        <taxon>fabids</taxon>
        <taxon>Fabales</taxon>
        <taxon>Fabaceae</taxon>
        <taxon>Papilionoideae</taxon>
        <taxon>50 kb inversion clade</taxon>
        <taxon>NPAAA clade</taxon>
        <taxon>Hologalegina</taxon>
        <taxon>IRL clade</taxon>
        <taxon>Trifolieae</taxon>
        <taxon>Trifolium</taxon>
    </lineage>
</organism>
<dbReference type="PANTHER" id="PTHR47165">
    <property type="entry name" value="OS03G0429900 PROTEIN"/>
    <property type="match status" value="1"/>
</dbReference>
<dbReference type="SUPFAM" id="SSF50249">
    <property type="entry name" value="Nucleic acid-binding proteins"/>
    <property type="match status" value="2"/>
</dbReference>
<protein>
    <recommendedName>
        <fullName evidence="2">Replication protein A 70 kDa DNA-binding subunit B/D first OB fold domain-containing protein</fullName>
    </recommendedName>
</protein>
<evidence type="ECO:0000256" key="1">
    <source>
        <dbReference type="SAM" id="MobiDB-lite"/>
    </source>
</evidence>
<gene>
    <name evidence="3" type="ORF">TSUD_155310</name>
</gene>
<proteinExistence type="predicted"/>
<evidence type="ECO:0000259" key="2">
    <source>
        <dbReference type="Pfam" id="PF02721"/>
    </source>
</evidence>
<feature type="region of interest" description="Disordered" evidence="1">
    <location>
        <begin position="324"/>
        <end position="413"/>
    </location>
</feature>
<dbReference type="AlphaFoldDB" id="A0A2Z6NGH0"/>
<evidence type="ECO:0000313" key="4">
    <source>
        <dbReference type="Proteomes" id="UP000242715"/>
    </source>
</evidence>
<feature type="compositionally biased region" description="Polar residues" evidence="1">
    <location>
        <begin position="324"/>
        <end position="333"/>
    </location>
</feature>
<dbReference type="PANTHER" id="PTHR47165:SF4">
    <property type="entry name" value="OS03G0429900 PROTEIN"/>
    <property type="match status" value="1"/>
</dbReference>
<reference evidence="4" key="1">
    <citation type="journal article" date="2017" name="Front. Plant Sci.">
        <title>Climate Clever Clovers: New Paradigm to Reduce the Environmental Footprint of Ruminants by Breeding Low Methanogenic Forages Utilizing Haplotype Variation.</title>
        <authorList>
            <person name="Kaur P."/>
            <person name="Appels R."/>
            <person name="Bayer P.E."/>
            <person name="Keeble-Gagnere G."/>
            <person name="Wang J."/>
            <person name="Hirakawa H."/>
            <person name="Shirasawa K."/>
            <person name="Vercoe P."/>
            <person name="Stefanova K."/>
            <person name="Durmic Z."/>
            <person name="Nichols P."/>
            <person name="Revell C."/>
            <person name="Isobe S.N."/>
            <person name="Edwards D."/>
            <person name="Erskine W."/>
        </authorList>
    </citation>
    <scope>NUCLEOTIDE SEQUENCE [LARGE SCALE GENOMIC DNA]</scope>
    <source>
        <strain evidence="4">cv. Daliak</strain>
    </source>
</reference>
<accession>A0A2Z6NGH0</accession>
<feature type="compositionally biased region" description="Polar residues" evidence="1">
    <location>
        <begin position="351"/>
        <end position="361"/>
    </location>
</feature>
<keyword evidence="4" id="KW-1185">Reference proteome</keyword>
<dbReference type="InterPro" id="IPR012340">
    <property type="entry name" value="NA-bd_OB-fold"/>
</dbReference>
<feature type="domain" description="Replication protein A 70 kDa DNA-binding subunit B/D first OB fold" evidence="2">
    <location>
        <begin position="5"/>
        <end position="103"/>
    </location>
</feature>
<sequence>MSRPFDFIKDLNKERDIWKIAVRVIDSWTVVGTNGHPHLEMVIADEKGDRVKAVTRFKEYEHWKSYIVDQKIYVLYNCHVYDNDSGFKVCDGPFKVVFGTGTRFQVDDGITNIPPHEFRFKSFKEVLGGKFKINVLYEIIGVIHEVVKNQNYANGKKPCTNLILANESGEMVDVALWEAFSTQLMTYISDRKEKGPIVLILTHAQCKLGDNGRPSFSNNWTGSKLLINDKHPVVAKFKSSYKDIEKSQAATKDFTQISSSSQVTNNDDFSNMSQVKSIAQMKDTQKVVIIDNIMTHTALLLELLKNSILINMVGIMRVAPNALNPQGPTQSADEVSKHPSISEKEKDECSESLNFPSQSLSACGDNDFEAVSNKTPAKRPSPAATVDDIASPSIGTTKQSSTKTKPTKHVKLE</sequence>
<dbReference type="EMBL" id="DF973593">
    <property type="protein sequence ID" value="GAU35500.1"/>
    <property type="molecule type" value="Genomic_DNA"/>
</dbReference>
<dbReference type="Pfam" id="PF02721">
    <property type="entry name" value="DUF223"/>
    <property type="match status" value="1"/>
</dbReference>
<dbReference type="InterPro" id="IPR003871">
    <property type="entry name" value="RFA1B/D_OB_1st"/>
</dbReference>
<dbReference type="Proteomes" id="UP000242715">
    <property type="component" value="Unassembled WGS sequence"/>
</dbReference>
<dbReference type="Gene3D" id="2.40.50.140">
    <property type="entry name" value="Nucleic acid-binding proteins"/>
    <property type="match status" value="2"/>
</dbReference>
<name>A0A2Z6NGH0_TRISU</name>